<feature type="chain" id="PRO_5012247685" evidence="2">
    <location>
        <begin position="27"/>
        <end position="269"/>
    </location>
</feature>
<dbReference type="PANTHER" id="PTHR34385:SF1">
    <property type="entry name" value="PEPTIDOGLYCAN L-ALANYL-D-GLUTAMATE ENDOPEPTIDASE CWLK"/>
    <property type="match status" value="1"/>
</dbReference>
<dbReference type="Pfam" id="PF02557">
    <property type="entry name" value="VanY"/>
    <property type="match status" value="1"/>
</dbReference>
<dbReference type="SUPFAM" id="SSF55166">
    <property type="entry name" value="Hedgehog/DD-peptidase"/>
    <property type="match status" value="1"/>
</dbReference>
<evidence type="ECO:0000256" key="1">
    <source>
        <dbReference type="SAM" id="MobiDB-lite"/>
    </source>
</evidence>
<evidence type="ECO:0000256" key="2">
    <source>
        <dbReference type="SAM" id="SignalP"/>
    </source>
</evidence>
<evidence type="ECO:0000313" key="4">
    <source>
        <dbReference type="EMBL" id="PFG15926.1"/>
    </source>
</evidence>
<feature type="compositionally biased region" description="Low complexity" evidence="1">
    <location>
        <begin position="36"/>
        <end position="55"/>
    </location>
</feature>
<protein>
    <submittedName>
        <fullName evidence="4">D-alanyl-D-alanine carboxypeptidase</fullName>
    </submittedName>
</protein>
<dbReference type="GO" id="GO:0006508">
    <property type="term" value="P:proteolysis"/>
    <property type="evidence" value="ECO:0007669"/>
    <property type="project" value="InterPro"/>
</dbReference>
<dbReference type="InterPro" id="IPR003709">
    <property type="entry name" value="VanY-like_core_dom"/>
</dbReference>
<accession>A0A2A9CP48</accession>
<keyword evidence="2" id="KW-0732">Signal</keyword>
<dbReference type="PANTHER" id="PTHR34385">
    <property type="entry name" value="D-ALANYL-D-ALANINE CARBOXYPEPTIDASE"/>
    <property type="match status" value="1"/>
</dbReference>
<evidence type="ECO:0000259" key="3">
    <source>
        <dbReference type="Pfam" id="PF02557"/>
    </source>
</evidence>
<keyword evidence="4" id="KW-0645">Protease</keyword>
<keyword evidence="4" id="KW-0378">Hydrolase</keyword>
<dbReference type="CDD" id="cd14852">
    <property type="entry name" value="LD-carboxypeptidase"/>
    <property type="match status" value="1"/>
</dbReference>
<comment type="caution">
    <text evidence="4">The sequence shown here is derived from an EMBL/GenBank/DDBJ whole genome shotgun (WGS) entry which is preliminary data.</text>
</comment>
<keyword evidence="5" id="KW-1185">Reference proteome</keyword>
<dbReference type="Gene3D" id="3.30.1380.10">
    <property type="match status" value="1"/>
</dbReference>
<dbReference type="OrthoDB" id="9792074at2"/>
<evidence type="ECO:0000313" key="5">
    <source>
        <dbReference type="Proteomes" id="UP000226079"/>
    </source>
</evidence>
<dbReference type="EMBL" id="PDJC01000001">
    <property type="protein sequence ID" value="PFG15926.1"/>
    <property type="molecule type" value="Genomic_DNA"/>
</dbReference>
<dbReference type="InterPro" id="IPR058193">
    <property type="entry name" value="VanY/YodJ_core_dom"/>
</dbReference>
<dbReference type="AlphaFoldDB" id="A0A2A9CP48"/>
<dbReference type="Proteomes" id="UP000226079">
    <property type="component" value="Unassembled WGS sequence"/>
</dbReference>
<dbReference type="InterPro" id="IPR052179">
    <property type="entry name" value="DD-CPase-like"/>
</dbReference>
<proteinExistence type="predicted"/>
<dbReference type="RefSeq" id="WP_098459513.1">
    <property type="nucleotide sequence ID" value="NZ_PDJC01000001.1"/>
</dbReference>
<name>A0A2A9CP48_9ACTN</name>
<dbReference type="GO" id="GO:0004180">
    <property type="term" value="F:carboxypeptidase activity"/>
    <property type="evidence" value="ECO:0007669"/>
    <property type="project" value="UniProtKB-KW"/>
</dbReference>
<reference evidence="4 5" key="1">
    <citation type="submission" date="2017-10" db="EMBL/GenBank/DDBJ databases">
        <title>Sequencing the genomes of 1000 actinobacteria strains.</title>
        <authorList>
            <person name="Klenk H.-P."/>
        </authorList>
    </citation>
    <scope>NUCLEOTIDE SEQUENCE [LARGE SCALE GENOMIC DNA]</scope>
    <source>
        <strain evidence="4 5">DSM 15597</strain>
    </source>
</reference>
<sequence length="269" mass="28253">MRWKGLAAGAAVLICPVLWWQSTAWAERADTAPAPVVTSAGGRTGATAGPSTPAAVTPPTPSGQPTSSTGPERAPAPPARDVRTSKAQPYQVDGIAVISKKFRVNAKYSPRLVATAVSSTGAGKVRLQPSASAAVKAMFGAAKKAGYQLTVRSAYRSYASQAAWYRGGDHNLVAPPGASEHQSGLAVDLAWRKGTHLVRGTELGRSKAGAWLKRHAAEFGFIVRYPSGTQRITGISFEPWHFRYVGVEAAKGVAKTKSKTLEEYLGLAG</sequence>
<feature type="region of interest" description="Disordered" evidence="1">
    <location>
        <begin position="35"/>
        <end position="87"/>
    </location>
</feature>
<dbReference type="InterPro" id="IPR009045">
    <property type="entry name" value="Zn_M74/Hedgehog-like"/>
</dbReference>
<feature type="domain" description="D-alanyl-D-alanine carboxypeptidase-like core" evidence="3">
    <location>
        <begin position="126"/>
        <end position="246"/>
    </location>
</feature>
<feature type="signal peptide" evidence="2">
    <location>
        <begin position="1"/>
        <end position="26"/>
    </location>
</feature>
<gene>
    <name evidence="4" type="ORF">ATK74_0447</name>
</gene>
<organism evidence="4 5">
    <name type="scientific">Propionicimonas paludicola</name>
    <dbReference type="NCBI Taxonomy" id="185243"/>
    <lineage>
        <taxon>Bacteria</taxon>
        <taxon>Bacillati</taxon>
        <taxon>Actinomycetota</taxon>
        <taxon>Actinomycetes</taxon>
        <taxon>Propionibacteriales</taxon>
        <taxon>Nocardioidaceae</taxon>
        <taxon>Propionicimonas</taxon>
    </lineage>
</organism>
<keyword evidence="4" id="KW-0121">Carboxypeptidase</keyword>